<proteinExistence type="predicted"/>
<dbReference type="GO" id="GO:0005737">
    <property type="term" value="C:cytoplasm"/>
    <property type="evidence" value="ECO:0007669"/>
    <property type="project" value="TreeGrafter"/>
</dbReference>
<evidence type="ECO:0000256" key="1">
    <source>
        <dbReference type="ARBA" id="ARBA00017228"/>
    </source>
</evidence>
<name>A0A918E221_9ACTN</name>
<dbReference type="SFLD" id="SFLDS00029">
    <property type="entry name" value="Radical_SAM"/>
    <property type="match status" value="1"/>
</dbReference>
<dbReference type="PANTHER" id="PTHR13932:SF5">
    <property type="entry name" value="RADICAL S-ADENOSYL METHIONINE DOMAIN-CONTAINING PROTEIN 1, MITOCHONDRIAL"/>
    <property type="match status" value="1"/>
</dbReference>
<accession>A0A918E221</accession>
<evidence type="ECO:0000313" key="4">
    <source>
        <dbReference type="Proteomes" id="UP000641932"/>
    </source>
</evidence>
<dbReference type="InterPro" id="IPR006638">
    <property type="entry name" value="Elp3/MiaA/NifB-like_rSAM"/>
</dbReference>
<dbReference type="Pfam" id="PF04055">
    <property type="entry name" value="Radical_SAM"/>
    <property type="match status" value="1"/>
</dbReference>
<sequence length="494" mass="55293">MSTAYERTLDSLKETDPSWPTPAVVDALAAPGNRHLLTYVAEDPFGAHVFPGNVEGYAPEDFLADLQAQLTATAPIHLWAYIPTCAYRCHFCQYPVVLVKGSPQAADAKAGQWVDWNIREARLWLRRVPALATAPIGEFNVFGGTPSLLPPDALRRLIGFYRENFAFGPGTAIRVEGDPTTLTPDKLELLAALGCTKISCGVQSFDDPVLRQCGRRHSARAALDFLRNARRTGFEWISVDLMYGLLDQTVDSVRRDLDVLLEHSPTAAVCTKLHLRSYSDTRTGVTGVQPAAWQLPDHRERLRRNGRHWPSLGEQYQMREILTDGLRRHGYTEHPTMYFARDGLGPETWKSIMVDQDKQEAEVAIGLGGSSSCRRSEAITEVDWRRYSEAVDAGRVPLRSATRFTAPAQEARAVKMALTSLRPLDDRLHRQRHGGRSLFDEPWRTRFDSLAERGLLAVDERMGEVRLTSDGEVLVEAVINTELDNAQAERHRCP</sequence>
<gene>
    <name evidence="3" type="primary">hemN</name>
    <name evidence="3" type="ORF">GCM10012280_66180</name>
</gene>
<evidence type="ECO:0000313" key="3">
    <source>
        <dbReference type="EMBL" id="GGO99525.1"/>
    </source>
</evidence>
<dbReference type="GO" id="GO:0051539">
    <property type="term" value="F:4 iron, 4 sulfur cluster binding"/>
    <property type="evidence" value="ECO:0007669"/>
    <property type="project" value="TreeGrafter"/>
</dbReference>
<dbReference type="CDD" id="cd01335">
    <property type="entry name" value="Radical_SAM"/>
    <property type="match status" value="1"/>
</dbReference>
<dbReference type="PROSITE" id="PS51918">
    <property type="entry name" value="RADICAL_SAM"/>
    <property type="match status" value="1"/>
</dbReference>
<dbReference type="SUPFAM" id="SSF102114">
    <property type="entry name" value="Radical SAM enzymes"/>
    <property type="match status" value="1"/>
</dbReference>
<dbReference type="InterPro" id="IPR007197">
    <property type="entry name" value="rSAM"/>
</dbReference>
<dbReference type="InterPro" id="IPR034505">
    <property type="entry name" value="Coproporphyrinogen-III_oxidase"/>
</dbReference>
<reference evidence="3" key="1">
    <citation type="journal article" date="2014" name="Int. J. Syst. Evol. Microbiol.">
        <title>Complete genome sequence of Corynebacterium casei LMG S-19264T (=DSM 44701T), isolated from a smear-ripened cheese.</title>
        <authorList>
            <consortium name="US DOE Joint Genome Institute (JGI-PGF)"/>
            <person name="Walter F."/>
            <person name="Albersmeier A."/>
            <person name="Kalinowski J."/>
            <person name="Ruckert C."/>
        </authorList>
    </citation>
    <scope>NUCLEOTIDE SEQUENCE</scope>
    <source>
        <strain evidence="3">CGMCC 4.7201</strain>
    </source>
</reference>
<dbReference type="Gene3D" id="3.80.30.20">
    <property type="entry name" value="tm_1862 like domain"/>
    <property type="match status" value="1"/>
</dbReference>
<protein>
    <recommendedName>
        <fullName evidence="1">Heme chaperone HemW</fullName>
    </recommendedName>
</protein>
<keyword evidence="4" id="KW-1185">Reference proteome</keyword>
<evidence type="ECO:0000259" key="2">
    <source>
        <dbReference type="PROSITE" id="PS51918"/>
    </source>
</evidence>
<comment type="caution">
    <text evidence="3">The sequence shown here is derived from an EMBL/GenBank/DDBJ whole genome shotgun (WGS) entry which is preliminary data.</text>
</comment>
<dbReference type="SFLD" id="SFLDG01065">
    <property type="entry name" value="anaerobic_coproporphyrinogen-I"/>
    <property type="match status" value="1"/>
</dbReference>
<dbReference type="EMBL" id="BMMS01000046">
    <property type="protein sequence ID" value="GGO99525.1"/>
    <property type="molecule type" value="Genomic_DNA"/>
</dbReference>
<dbReference type="Proteomes" id="UP000641932">
    <property type="component" value="Unassembled WGS sequence"/>
</dbReference>
<dbReference type="GO" id="GO:0006779">
    <property type="term" value="P:porphyrin-containing compound biosynthetic process"/>
    <property type="evidence" value="ECO:0007669"/>
    <property type="project" value="TreeGrafter"/>
</dbReference>
<reference evidence="3" key="2">
    <citation type="submission" date="2020-09" db="EMBL/GenBank/DDBJ databases">
        <authorList>
            <person name="Sun Q."/>
            <person name="Zhou Y."/>
        </authorList>
    </citation>
    <scope>NUCLEOTIDE SEQUENCE</scope>
    <source>
        <strain evidence="3">CGMCC 4.7201</strain>
    </source>
</reference>
<dbReference type="PANTHER" id="PTHR13932">
    <property type="entry name" value="COPROPORPHYRINIGEN III OXIDASE"/>
    <property type="match status" value="1"/>
</dbReference>
<dbReference type="SMART" id="SM00729">
    <property type="entry name" value="Elp3"/>
    <property type="match status" value="1"/>
</dbReference>
<organism evidence="3 4">
    <name type="scientific">Wenjunlia tyrosinilytica</name>
    <dbReference type="NCBI Taxonomy" id="1544741"/>
    <lineage>
        <taxon>Bacteria</taxon>
        <taxon>Bacillati</taxon>
        <taxon>Actinomycetota</taxon>
        <taxon>Actinomycetes</taxon>
        <taxon>Kitasatosporales</taxon>
        <taxon>Streptomycetaceae</taxon>
        <taxon>Wenjunlia</taxon>
    </lineage>
</organism>
<dbReference type="GO" id="GO:0003824">
    <property type="term" value="F:catalytic activity"/>
    <property type="evidence" value="ECO:0007669"/>
    <property type="project" value="InterPro"/>
</dbReference>
<dbReference type="InterPro" id="IPR058240">
    <property type="entry name" value="rSAM_sf"/>
</dbReference>
<dbReference type="InterPro" id="IPR023404">
    <property type="entry name" value="rSAM_horseshoe"/>
</dbReference>
<dbReference type="RefSeq" id="WP_189135513.1">
    <property type="nucleotide sequence ID" value="NZ_BMMS01000046.1"/>
</dbReference>
<dbReference type="AlphaFoldDB" id="A0A918E221"/>
<feature type="domain" description="Radical SAM core" evidence="2">
    <location>
        <begin position="66"/>
        <end position="319"/>
    </location>
</feature>